<dbReference type="AlphaFoldDB" id="A0A4U5PJ96"/>
<dbReference type="GO" id="GO:0000045">
    <property type="term" value="P:autophagosome assembly"/>
    <property type="evidence" value="ECO:0007669"/>
    <property type="project" value="TreeGrafter"/>
</dbReference>
<dbReference type="InterPro" id="IPR015433">
    <property type="entry name" value="PI3/4_kinase"/>
</dbReference>
<dbReference type="PANTHER" id="PTHR10048:SF7">
    <property type="entry name" value="PHOSPHATIDYLINOSITOL 3-KINASE CATALYTIC SUBUNIT TYPE 3"/>
    <property type="match status" value="1"/>
</dbReference>
<dbReference type="InterPro" id="IPR036940">
    <property type="entry name" value="PI3/4_kinase_cat_sf"/>
</dbReference>
<evidence type="ECO:0000256" key="2">
    <source>
        <dbReference type="ARBA" id="ARBA00022777"/>
    </source>
</evidence>
<comment type="caution">
    <text evidence="4">The sequence shown here is derived from an EMBL/GenBank/DDBJ whole genome shotgun (WGS) entry which is preliminary data.</text>
</comment>
<dbReference type="GO" id="GO:0005777">
    <property type="term" value="C:peroxisome"/>
    <property type="evidence" value="ECO:0007669"/>
    <property type="project" value="TreeGrafter"/>
</dbReference>
<dbReference type="GO" id="GO:0034272">
    <property type="term" value="C:phosphatidylinositol 3-kinase complex, class III, type II"/>
    <property type="evidence" value="ECO:0007669"/>
    <property type="project" value="TreeGrafter"/>
</dbReference>
<dbReference type="InterPro" id="IPR000403">
    <property type="entry name" value="PI3/4_kinase_cat_dom"/>
</dbReference>
<evidence type="ECO:0000256" key="1">
    <source>
        <dbReference type="ARBA" id="ARBA00022679"/>
    </source>
</evidence>
<protein>
    <recommendedName>
        <fullName evidence="3">PI3K/PI4K catalytic domain-containing protein</fullName>
    </recommendedName>
</protein>
<dbReference type="GO" id="GO:0016303">
    <property type="term" value="F:1-phosphatidylinositol-3-kinase activity"/>
    <property type="evidence" value="ECO:0007669"/>
    <property type="project" value="TreeGrafter"/>
</dbReference>
<dbReference type="EMBL" id="AZBU02000002">
    <property type="protein sequence ID" value="TKR96797.1"/>
    <property type="molecule type" value="Genomic_DNA"/>
</dbReference>
<proteinExistence type="predicted"/>
<dbReference type="InterPro" id="IPR011009">
    <property type="entry name" value="Kinase-like_dom_sf"/>
</dbReference>
<name>A0A4U5PJ96_STECR</name>
<feature type="domain" description="PI3K/PI4K catalytic" evidence="3">
    <location>
        <begin position="1"/>
        <end position="126"/>
    </location>
</feature>
<keyword evidence="2" id="KW-0418">Kinase</keyword>
<dbReference type="GO" id="GO:0000407">
    <property type="term" value="C:phagophore assembly site"/>
    <property type="evidence" value="ECO:0007669"/>
    <property type="project" value="TreeGrafter"/>
</dbReference>
<dbReference type="SUPFAM" id="SSF56112">
    <property type="entry name" value="Protein kinase-like (PK-like)"/>
    <property type="match status" value="1"/>
</dbReference>
<dbReference type="Pfam" id="PF00454">
    <property type="entry name" value="PI3_PI4_kinase"/>
    <property type="match status" value="1"/>
</dbReference>
<dbReference type="PANTHER" id="PTHR10048">
    <property type="entry name" value="PHOSPHATIDYLINOSITOL KINASE"/>
    <property type="match status" value="1"/>
</dbReference>
<organism evidence="4 5">
    <name type="scientific">Steinernema carpocapsae</name>
    <name type="common">Entomopathogenic nematode</name>
    <dbReference type="NCBI Taxonomy" id="34508"/>
    <lineage>
        <taxon>Eukaryota</taxon>
        <taxon>Metazoa</taxon>
        <taxon>Ecdysozoa</taxon>
        <taxon>Nematoda</taxon>
        <taxon>Chromadorea</taxon>
        <taxon>Rhabditida</taxon>
        <taxon>Tylenchina</taxon>
        <taxon>Panagrolaimomorpha</taxon>
        <taxon>Strongyloidoidea</taxon>
        <taxon>Steinernematidae</taxon>
        <taxon>Steinernema</taxon>
    </lineage>
</organism>
<evidence type="ECO:0000259" key="3">
    <source>
        <dbReference type="PROSITE" id="PS50290"/>
    </source>
</evidence>
<keyword evidence="1" id="KW-0808">Transferase</keyword>
<keyword evidence="5" id="KW-1185">Reference proteome</keyword>
<reference evidence="4 5" key="2">
    <citation type="journal article" date="2019" name="G3 (Bethesda)">
        <title>Hybrid Assembly of the Genome of the Entomopathogenic Nematode Steinernema carpocapsae Identifies the X-Chromosome.</title>
        <authorList>
            <person name="Serra L."/>
            <person name="Macchietto M."/>
            <person name="Macias-Munoz A."/>
            <person name="McGill C.J."/>
            <person name="Rodriguez I.M."/>
            <person name="Rodriguez B."/>
            <person name="Murad R."/>
            <person name="Mortazavi A."/>
        </authorList>
    </citation>
    <scope>NUCLEOTIDE SEQUENCE [LARGE SCALE GENOMIC DNA]</scope>
    <source>
        <strain evidence="4 5">ALL</strain>
    </source>
</reference>
<dbReference type="GO" id="GO:0006897">
    <property type="term" value="P:endocytosis"/>
    <property type="evidence" value="ECO:0007669"/>
    <property type="project" value="TreeGrafter"/>
</dbReference>
<evidence type="ECO:0000313" key="5">
    <source>
        <dbReference type="Proteomes" id="UP000298663"/>
    </source>
</evidence>
<dbReference type="SMART" id="SM00146">
    <property type="entry name" value="PI3Kc"/>
    <property type="match status" value="1"/>
</dbReference>
<dbReference type="GO" id="GO:0048015">
    <property type="term" value="P:phosphatidylinositol-mediated signaling"/>
    <property type="evidence" value="ECO:0007669"/>
    <property type="project" value="TreeGrafter"/>
</dbReference>
<reference evidence="4 5" key="1">
    <citation type="journal article" date="2015" name="Genome Biol.">
        <title>Comparative genomics of Steinernema reveals deeply conserved gene regulatory networks.</title>
        <authorList>
            <person name="Dillman A.R."/>
            <person name="Macchietto M."/>
            <person name="Porter C.F."/>
            <person name="Rogers A."/>
            <person name="Williams B."/>
            <person name="Antoshechkin I."/>
            <person name="Lee M.M."/>
            <person name="Goodwin Z."/>
            <person name="Lu X."/>
            <person name="Lewis E.E."/>
            <person name="Goodrich-Blair H."/>
            <person name="Stock S.P."/>
            <person name="Adams B.J."/>
            <person name="Sternberg P.W."/>
            <person name="Mortazavi A."/>
        </authorList>
    </citation>
    <scope>NUCLEOTIDE SEQUENCE [LARGE SCALE GENOMIC DNA]</scope>
    <source>
        <strain evidence="4 5">ALL</strain>
    </source>
</reference>
<sequence length="143" mass="16282">MDNLLICENGKVFHIDFGFILGRDPKPMPPPMKLNYDMINAMGGQNSEEFKEFLSYCFQAFSIMRQNANVILNLFSLMLDAGIPDIAEEKDKAVQKIERRLHLNVNDEHATKIFQEAIDASINATMAKLTDYAHNLKLYVLNA</sequence>
<evidence type="ECO:0000313" key="4">
    <source>
        <dbReference type="EMBL" id="TKR96797.1"/>
    </source>
</evidence>
<dbReference type="GO" id="GO:0034271">
    <property type="term" value="C:phosphatidylinositol 3-kinase complex, class III, type I"/>
    <property type="evidence" value="ECO:0007669"/>
    <property type="project" value="TreeGrafter"/>
</dbReference>
<gene>
    <name evidence="4" type="ORF">L596_010766</name>
</gene>
<dbReference type="Gene3D" id="1.10.1070.11">
    <property type="entry name" value="Phosphatidylinositol 3-/4-kinase, catalytic domain"/>
    <property type="match status" value="1"/>
</dbReference>
<dbReference type="GO" id="GO:0005768">
    <property type="term" value="C:endosome"/>
    <property type="evidence" value="ECO:0007669"/>
    <property type="project" value="TreeGrafter"/>
</dbReference>
<accession>A0A4U5PJ96</accession>
<dbReference type="Proteomes" id="UP000298663">
    <property type="component" value="Unassembled WGS sequence"/>
</dbReference>
<dbReference type="PROSITE" id="PS50290">
    <property type="entry name" value="PI3_4_KINASE_3"/>
    <property type="match status" value="1"/>
</dbReference>
<dbReference type="STRING" id="34508.A0A4U5PJ96"/>
<dbReference type="OrthoDB" id="67688at2759"/>